<protein>
    <submittedName>
        <fullName evidence="2">Uncharacterized protein</fullName>
    </submittedName>
</protein>
<proteinExistence type="predicted"/>
<feature type="compositionally biased region" description="Low complexity" evidence="1">
    <location>
        <begin position="200"/>
        <end position="210"/>
    </location>
</feature>
<name>A0A8J4GDE3_9CHLO</name>
<evidence type="ECO:0000256" key="1">
    <source>
        <dbReference type="SAM" id="MobiDB-lite"/>
    </source>
</evidence>
<feature type="region of interest" description="Disordered" evidence="1">
    <location>
        <begin position="252"/>
        <end position="271"/>
    </location>
</feature>
<feature type="region of interest" description="Disordered" evidence="1">
    <location>
        <begin position="335"/>
        <end position="385"/>
    </location>
</feature>
<dbReference type="Proteomes" id="UP000722791">
    <property type="component" value="Unassembled WGS sequence"/>
</dbReference>
<dbReference type="AlphaFoldDB" id="A0A8J4GDE3"/>
<evidence type="ECO:0000313" key="3">
    <source>
        <dbReference type="Proteomes" id="UP000722791"/>
    </source>
</evidence>
<dbReference type="EMBL" id="BNCQ01000017">
    <property type="protein sequence ID" value="GIM04762.1"/>
    <property type="molecule type" value="Genomic_DNA"/>
</dbReference>
<feature type="compositionally biased region" description="Basic and acidic residues" evidence="1">
    <location>
        <begin position="261"/>
        <end position="270"/>
    </location>
</feature>
<organism evidence="2 3">
    <name type="scientific">Volvox reticuliferus</name>
    <dbReference type="NCBI Taxonomy" id="1737510"/>
    <lineage>
        <taxon>Eukaryota</taxon>
        <taxon>Viridiplantae</taxon>
        <taxon>Chlorophyta</taxon>
        <taxon>core chlorophytes</taxon>
        <taxon>Chlorophyceae</taxon>
        <taxon>CS clade</taxon>
        <taxon>Chlamydomonadales</taxon>
        <taxon>Volvocaceae</taxon>
        <taxon>Volvox</taxon>
    </lineage>
</organism>
<gene>
    <name evidence="2" type="ORF">Vretimale_9249</name>
</gene>
<accession>A0A8J4GDE3</accession>
<reference evidence="2" key="1">
    <citation type="journal article" date="2021" name="Proc. Natl. Acad. Sci. U.S.A.">
        <title>Three genomes in the algal genus Volvox reveal the fate of a haploid sex-determining region after a transition to homothallism.</title>
        <authorList>
            <person name="Yamamoto K."/>
            <person name="Hamaji T."/>
            <person name="Kawai-Toyooka H."/>
            <person name="Matsuzaki R."/>
            <person name="Takahashi F."/>
            <person name="Nishimura Y."/>
            <person name="Kawachi M."/>
            <person name="Noguchi H."/>
            <person name="Minakuchi Y."/>
            <person name="Umen J.G."/>
            <person name="Toyoda A."/>
            <person name="Nozaki H."/>
        </authorList>
    </citation>
    <scope>NUCLEOTIDE SEQUENCE</scope>
    <source>
        <strain evidence="2">NIES-3785</strain>
    </source>
</reference>
<evidence type="ECO:0000313" key="2">
    <source>
        <dbReference type="EMBL" id="GIM04762.1"/>
    </source>
</evidence>
<comment type="caution">
    <text evidence="2">The sequence shown here is derived from an EMBL/GenBank/DDBJ whole genome shotgun (WGS) entry which is preliminary data.</text>
</comment>
<sequence>MALPINGALFGAIEEPEVVSMERSIGFKNLGHTCDNSAVLQMPIPRRFEDDGLDTAKYYTCAPRDQIALPAPTTPERTERSSAVRTYVRDAEEEGETLECPEVLGAFDPMDVDVLAWSEAESEEDLTVEMEDVCEFPDRDELTSRTIFTSTICPTYAAVRRLPGGAALSSPTHRLLPVSIPIHHLPNSLSSVHPSQFTASSNASYGSSSSQRRRRLGTSGPACLVRSNSVASGYRRPSMPVARNLKRRADSFIEEEEEDSPVQKRCREESTEVSGAWVTTAVAEDEAESAPAVEDETEVEDQVEVEVEAEVEAEDEEEVEVEVEDEVDVVVEAEIEAEDEAEVEAEDKEEDEAEDEAESAPAVEDETEVEDQVEADDEDEVEVEVEDEVDVVVEAEVEAEDEAEVEDQVEADDEDEVEVLEVEDEAMDVEVLEVEDDALDVEVLEDAMDVDGVEFVNGPYRPSELLDGSGSYGIIENRFAGAMEMIQPCMPVLSPLGLMMASVTKVAAEALLMTGAEAVEPMATATMMAMAMA</sequence>
<feature type="region of interest" description="Disordered" evidence="1">
    <location>
        <begin position="197"/>
        <end position="224"/>
    </location>
</feature>